<reference evidence="16 17" key="1">
    <citation type="journal article" date="2013" name="ISME J.">
        <title>Comparative genomics of pathogenic lineages of Vibrio nigripulchritudo identifies virulence-associated traits.</title>
        <authorList>
            <person name="Goudenege D."/>
            <person name="Labreuche Y."/>
            <person name="Krin E."/>
            <person name="Ansquer D."/>
            <person name="Mangenot S."/>
            <person name="Calteau A."/>
            <person name="Medigue C."/>
            <person name="Mazel D."/>
            <person name="Polz M.F."/>
            <person name="Le Roux F."/>
        </authorList>
    </citation>
    <scope>NUCLEOTIDE SEQUENCE [LARGE SCALE GENOMIC DNA]</scope>
    <source>
        <strain evidence="17">SnF1</strain>
    </source>
</reference>
<dbReference type="SUPFAM" id="SSF56935">
    <property type="entry name" value="Porins"/>
    <property type="match status" value="1"/>
</dbReference>
<keyword evidence="16" id="KW-0675">Receptor</keyword>
<feature type="short sequence motif" description="TonB C-terminal box" evidence="11">
    <location>
        <begin position="570"/>
        <end position="587"/>
    </location>
</feature>
<dbReference type="InterPro" id="IPR000531">
    <property type="entry name" value="Beta-barrel_TonB"/>
</dbReference>
<comment type="function">
    <text evidence="11">Involved in the active translocation of vitamin B12 (cyanocobalamin) across the outer membrane to the periplasmic space. It derives its energy for transport by interacting with the trans-periplasmic membrane protein TonB.</text>
</comment>
<dbReference type="InterPro" id="IPR010101">
    <property type="entry name" value="B12_transptr_BtuB"/>
</dbReference>
<organism evidence="16 17">
    <name type="scientific">Vibrio nigripulchritudo</name>
    <dbReference type="NCBI Taxonomy" id="28173"/>
    <lineage>
        <taxon>Bacteria</taxon>
        <taxon>Pseudomonadati</taxon>
        <taxon>Pseudomonadota</taxon>
        <taxon>Gammaproteobacteria</taxon>
        <taxon>Vibrionales</taxon>
        <taxon>Vibrionaceae</taxon>
        <taxon>Vibrio</taxon>
    </lineage>
</organism>
<evidence type="ECO:0000256" key="12">
    <source>
        <dbReference type="PROSITE-ProRule" id="PRU01360"/>
    </source>
</evidence>
<dbReference type="InterPro" id="IPR039426">
    <property type="entry name" value="TonB-dep_rcpt-like"/>
</dbReference>
<keyword evidence="17" id="KW-1185">Reference proteome</keyword>
<feature type="domain" description="TonB-dependent receptor plug" evidence="15">
    <location>
        <begin position="43"/>
        <end position="148"/>
    </location>
</feature>
<keyword evidence="2 11" id="KW-0813">Transport</keyword>
<evidence type="ECO:0000256" key="2">
    <source>
        <dbReference type="ARBA" id="ARBA00022448"/>
    </source>
</evidence>
<dbReference type="InterPro" id="IPR036942">
    <property type="entry name" value="Beta-barrel_TonB_sf"/>
</dbReference>
<dbReference type="GO" id="GO:0006811">
    <property type="term" value="P:monoatomic ion transport"/>
    <property type="evidence" value="ECO:0007669"/>
    <property type="project" value="UniProtKB-KW"/>
</dbReference>
<keyword evidence="10 11" id="KW-0998">Cell outer membrane</keyword>
<feature type="short sequence motif" description="TonB box" evidence="11">
    <location>
        <begin position="29"/>
        <end position="36"/>
    </location>
</feature>
<evidence type="ECO:0000256" key="10">
    <source>
        <dbReference type="ARBA" id="ARBA00023237"/>
    </source>
</evidence>
<dbReference type="Gene3D" id="2.170.130.10">
    <property type="entry name" value="TonB-dependent receptor, plug domain"/>
    <property type="match status" value="1"/>
</dbReference>
<keyword evidence="9 11" id="KW-0472">Membrane</keyword>
<proteinExistence type="inferred from homology"/>
<dbReference type="PANTHER" id="PTHR30069:SF53">
    <property type="entry name" value="COLICIN I RECEPTOR-RELATED"/>
    <property type="match status" value="1"/>
</dbReference>
<dbReference type="CDD" id="cd01347">
    <property type="entry name" value="ligand_gated_channel"/>
    <property type="match status" value="1"/>
</dbReference>
<dbReference type="Proteomes" id="UP000016895">
    <property type="component" value="Chromosome 1"/>
</dbReference>
<evidence type="ECO:0000256" key="4">
    <source>
        <dbReference type="ARBA" id="ARBA00022692"/>
    </source>
</evidence>
<feature type="domain" description="TonB-dependent receptor-like beta-barrel" evidence="14">
    <location>
        <begin position="216"/>
        <end position="561"/>
    </location>
</feature>
<dbReference type="HAMAP" id="MF_01531">
    <property type="entry name" value="BtuB"/>
    <property type="match status" value="1"/>
</dbReference>
<dbReference type="PANTHER" id="PTHR30069">
    <property type="entry name" value="TONB-DEPENDENT OUTER MEMBRANE RECEPTOR"/>
    <property type="match status" value="1"/>
</dbReference>
<dbReference type="PROSITE" id="PS52016">
    <property type="entry name" value="TONB_DEPENDENT_REC_3"/>
    <property type="match status" value="1"/>
</dbReference>
<dbReference type="Pfam" id="PF00593">
    <property type="entry name" value="TonB_dep_Rec_b-barrel"/>
    <property type="match status" value="1"/>
</dbReference>
<evidence type="ECO:0000259" key="14">
    <source>
        <dbReference type="Pfam" id="PF00593"/>
    </source>
</evidence>
<dbReference type="GO" id="GO:0015420">
    <property type="term" value="F:ABC-type vitamin B12 transporter activity"/>
    <property type="evidence" value="ECO:0007669"/>
    <property type="project" value="InterPro"/>
</dbReference>
<keyword evidence="8 11" id="KW-0626">Porin</keyword>
<evidence type="ECO:0000256" key="11">
    <source>
        <dbReference type="HAMAP-Rule" id="MF_01531"/>
    </source>
</evidence>
<evidence type="ECO:0000256" key="8">
    <source>
        <dbReference type="ARBA" id="ARBA00023114"/>
    </source>
</evidence>
<dbReference type="KEGG" id="vni:VIBNI_A3350"/>
<evidence type="ECO:0000313" key="17">
    <source>
        <dbReference type="Proteomes" id="UP000016895"/>
    </source>
</evidence>
<evidence type="ECO:0000256" key="5">
    <source>
        <dbReference type="ARBA" id="ARBA00022729"/>
    </source>
</evidence>
<dbReference type="RefSeq" id="WP_022551818.1">
    <property type="nucleotide sequence ID" value="NC_022528.1"/>
</dbReference>
<dbReference type="PATRIC" id="fig|1260221.3.peg.3181"/>
<dbReference type="InterPro" id="IPR010916">
    <property type="entry name" value="TonB_box_CS"/>
</dbReference>
<evidence type="ECO:0000256" key="1">
    <source>
        <dbReference type="ARBA" id="ARBA00004571"/>
    </source>
</evidence>
<evidence type="ECO:0000259" key="15">
    <source>
        <dbReference type="Pfam" id="PF07715"/>
    </source>
</evidence>
<protein>
    <recommendedName>
        <fullName evidence="11">Vitamin B12 transporter BtuB</fullName>
    </recommendedName>
    <alternativeName>
        <fullName evidence="11">Cobalamin receptor</fullName>
    </alternativeName>
    <alternativeName>
        <fullName evidence="11">Outer membrane cobalamin translocator</fullName>
    </alternativeName>
</protein>
<dbReference type="GO" id="GO:0009279">
    <property type="term" value="C:cell outer membrane"/>
    <property type="evidence" value="ECO:0007669"/>
    <property type="project" value="UniProtKB-SubCell"/>
</dbReference>
<dbReference type="Pfam" id="PF07715">
    <property type="entry name" value="Plug"/>
    <property type="match status" value="1"/>
</dbReference>
<feature type="signal peptide" evidence="11">
    <location>
        <begin position="1"/>
        <end position="22"/>
    </location>
</feature>
<evidence type="ECO:0000256" key="3">
    <source>
        <dbReference type="ARBA" id="ARBA00022452"/>
    </source>
</evidence>
<dbReference type="OrthoDB" id="9764669at2"/>
<feature type="short sequence motif" description="TonB box" evidence="13">
    <location>
        <begin position="30"/>
        <end position="36"/>
    </location>
</feature>
<dbReference type="EMBL" id="FO203526">
    <property type="protein sequence ID" value="CCO59343.1"/>
    <property type="molecule type" value="Genomic_DNA"/>
</dbReference>
<dbReference type="AlphaFoldDB" id="U4KFC5"/>
<evidence type="ECO:0000256" key="13">
    <source>
        <dbReference type="PROSITE-ProRule" id="PRU10143"/>
    </source>
</evidence>
<dbReference type="PROSITE" id="PS00430">
    <property type="entry name" value="TONB_DEPENDENT_REC_1"/>
    <property type="match status" value="1"/>
</dbReference>
<accession>U4KFC5</accession>
<keyword evidence="3 11" id="KW-1134">Transmembrane beta strand</keyword>
<keyword evidence="7 11" id="KW-0798">TonB box</keyword>
<dbReference type="Gene3D" id="2.40.170.20">
    <property type="entry name" value="TonB-dependent receptor, beta-barrel domain"/>
    <property type="match status" value="1"/>
</dbReference>
<dbReference type="STRING" id="28173.VIBNI_A3350"/>
<evidence type="ECO:0000256" key="9">
    <source>
        <dbReference type="ARBA" id="ARBA00023136"/>
    </source>
</evidence>
<dbReference type="InterPro" id="IPR037066">
    <property type="entry name" value="Plug_dom_sf"/>
</dbReference>
<keyword evidence="4 11" id="KW-0812">Transmembrane</keyword>
<dbReference type="InterPro" id="IPR012910">
    <property type="entry name" value="Plug_dom"/>
</dbReference>
<gene>
    <name evidence="11" type="primary">btuB</name>
    <name evidence="16" type="ORF">VIBNI_A3350</name>
</gene>
<dbReference type="GO" id="GO:0046930">
    <property type="term" value="C:pore complex"/>
    <property type="evidence" value="ECO:0007669"/>
    <property type="project" value="UniProtKB-KW"/>
</dbReference>
<keyword evidence="5 11" id="KW-0732">Signal</keyword>
<evidence type="ECO:0000256" key="7">
    <source>
        <dbReference type="ARBA" id="ARBA00023077"/>
    </source>
</evidence>
<evidence type="ECO:0000313" key="16">
    <source>
        <dbReference type="EMBL" id="CCO59343.1"/>
    </source>
</evidence>
<comment type="subcellular location">
    <subcellularLocation>
        <location evidence="1 11 12">Cell outer membrane</location>
        <topology evidence="1 11 12">Multi-pass membrane protein</topology>
    </subcellularLocation>
</comment>
<dbReference type="GO" id="GO:0015288">
    <property type="term" value="F:porin activity"/>
    <property type="evidence" value="ECO:0007669"/>
    <property type="project" value="UniProtKB-KW"/>
</dbReference>
<feature type="chain" id="PRO_5009021818" description="Vitamin B12 transporter BtuB" evidence="11">
    <location>
        <begin position="23"/>
        <end position="587"/>
    </location>
</feature>
<comment type="similarity">
    <text evidence="11">Belongs to the TonB-dependent receptor family. BtuB (TC 1.B.14.3.1) subfamily.</text>
</comment>
<name>U4KFC5_9VIBR</name>
<sequence length="587" mass="63964" precursor="true">MKKTLLATTVASLLTHASISVAQEAAETETLVVTANRFEQSTQSTTLPVVVVTKAEIEAIQANDIYEVLRRLPGIQVGSNGGYGQSQSLFVRGTNSDHVLVLIDGVRTSSATTGQANIAAIPLVGVQRVEFVRGTRAALYGSDAVGGVINIITDTSVSEAKANLGFGSNNYQKASLAVSGEIGESTSGSFAAKFAETEGFSAQNSSGNEDADGHKVAEFAASLTHQLNNEISFKFNSTYSDGEVEYDPADSKKDQQLYSIVGSANYSGEKLSSKLAVSKAQDSSYYPSFNGTFQTDSQSVAFTNLYSVTSEISVGAGVDWYKDDISETSTKYDETSRTNKSAYVSGFFDNQTFQAELAVRGDDNQRYGKNSTWQVGLGYKVTDNHRVTANAGTAFKAPTFNDLYYPGSGNPDLKPEKSTNYELALEGRQSWIDWRVAAYQNKIKDMLIGWPAKNVGEAEIKGVELSGLFETGAFSHEVSLDFMDPKDKINDVQLSRRAKQSAKWNATYVADEWQADISYLYQGKRVDNDGKTELGAYSLVDVAASYFVTEQLTVRGRIANLFDQNYVLAKGYNTQERSYFVNLDYKF</sequence>
<keyword evidence="6 11" id="KW-0406">Ion transport</keyword>
<evidence type="ECO:0000256" key="6">
    <source>
        <dbReference type="ARBA" id="ARBA00023065"/>
    </source>
</evidence>